<keyword evidence="4" id="KW-1133">Transmembrane helix</keyword>
<comment type="caution">
    <text evidence="9">The sequence shown here is derived from an EMBL/GenBank/DDBJ whole genome shotgun (WGS) entry which is preliminary data.</text>
</comment>
<dbReference type="Pfam" id="PF01145">
    <property type="entry name" value="Band_7"/>
    <property type="match status" value="1"/>
</dbReference>
<dbReference type="PIRSF" id="PIRSF005651">
    <property type="entry name" value="HflC"/>
    <property type="match status" value="1"/>
</dbReference>
<accession>A0A840C2L9</accession>
<evidence type="ECO:0000259" key="8">
    <source>
        <dbReference type="SMART" id="SM00244"/>
    </source>
</evidence>
<evidence type="ECO:0000256" key="7">
    <source>
        <dbReference type="SAM" id="MobiDB-lite"/>
    </source>
</evidence>
<keyword evidence="9" id="KW-0645">Protease</keyword>
<dbReference type="Proteomes" id="UP000577362">
    <property type="component" value="Unassembled WGS sequence"/>
</dbReference>
<evidence type="ECO:0000256" key="6">
    <source>
        <dbReference type="PIRNR" id="PIRNR005651"/>
    </source>
</evidence>
<feature type="compositionally biased region" description="Low complexity" evidence="7">
    <location>
        <begin position="292"/>
        <end position="320"/>
    </location>
</feature>
<reference evidence="9 10" key="1">
    <citation type="submission" date="2020-08" db="EMBL/GenBank/DDBJ databases">
        <title>Genomic Encyclopedia of Type Strains, Phase IV (KMG-IV): sequencing the most valuable type-strain genomes for metagenomic binning, comparative biology and taxonomic classification.</title>
        <authorList>
            <person name="Goeker M."/>
        </authorList>
    </citation>
    <scope>NUCLEOTIDE SEQUENCE [LARGE SCALE GENOMIC DNA]</scope>
    <source>
        <strain evidence="9 10">DSM 103737</strain>
    </source>
</reference>
<dbReference type="PANTHER" id="PTHR42911:SF1">
    <property type="entry name" value="MODULATOR OF FTSH PROTEASE HFLC"/>
    <property type="match status" value="1"/>
</dbReference>
<dbReference type="RefSeq" id="WP_019404405.1">
    <property type="nucleotide sequence ID" value="NZ_JACIEN010000003.1"/>
</dbReference>
<proteinExistence type="inferred from homology"/>
<evidence type="ECO:0000256" key="4">
    <source>
        <dbReference type="ARBA" id="ARBA00022989"/>
    </source>
</evidence>
<keyword evidence="9" id="KW-0378">Hydrolase</keyword>
<feature type="domain" description="Band 7" evidence="8">
    <location>
        <begin position="23"/>
        <end position="185"/>
    </location>
</feature>
<dbReference type="GO" id="GO:0006508">
    <property type="term" value="P:proteolysis"/>
    <property type="evidence" value="ECO:0007669"/>
    <property type="project" value="UniProtKB-KW"/>
</dbReference>
<dbReference type="GO" id="GO:0008233">
    <property type="term" value="F:peptidase activity"/>
    <property type="evidence" value="ECO:0007669"/>
    <property type="project" value="UniProtKB-KW"/>
</dbReference>
<feature type="region of interest" description="Disordered" evidence="7">
    <location>
        <begin position="291"/>
        <end position="320"/>
    </location>
</feature>
<dbReference type="PANTHER" id="PTHR42911">
    <property type="entry name" value="MODULATOR OF FTSH PROTEASE HFLC"/>
    <property type="match status" value="1"/>
</dbReference>
<sequence>MNGNVWKMGGLILVAAALILAYASTFIVYQTQSALVLRFGGVRKVVMEPGLYFKVPMVENVVYVDKRVLDLDLSEQEVIAADQKRLVVDAFTRYRITDPVRFYQTVNNVAGANLRLGNIVNSTARAVLADATFTDIVREQRARLMRSIRDDVNTQAQGFGITVVDVRLRRVDLPQANSQAVYQRMQTERQREAADIRANGSQIAQSIRARADRDVTVIKADADRRAQELRGEGDAESNRVFADAYGRDPDFFAFYRSMQAYETSLQASDTRLVLAPETDFFRYFGNAFGRNSNSAPAGGGRPSAPQQQPAPGPQSGLATP</sequence>
<evidence type="ECO:0000256" key="1">
    <source>
        <dbReference type="ARBA" id="ARBA00004167"/>
    </source>
</evidence>
<evidence type="ECO:0000256" key="2">
    <source>
        <dbReference type="ARBA" id="ARBA00007862"/>
    </source>
</evidence>
<name>A0A840C2L9_9HYPH</name>
<evidence type="ECO:0000256" key="5">
    <source>
        <dbReference type="ARBA" id="ARBA00023136"/>
    </source>
</evidence>
<dbReference type="NCBIfam" id="TIGR01932">
    <property type="entry name" value="hflC"/>
    <property type="match status" value="1"/>
</dbReference>
<dbReference type="EMBL" id="JACIEN010000003">
    <property type="protein sequence ID" value="MBB4017898.1"/>
    <property type="molecule type" value="Genomic_DNA"/>
</dbReference>
<keyword evidence="5" id="KW-0472">Membrane</keyword>
<dbReference type="SMART" id="SM00244">
    <property type="entry name" value="PHB"/>
    <property type="match status" value="1"/>
</dbReference>
<organism evidence="9 10">
    <name type="scientific">Chelatococcus caeni</name>
    <dbReference type="NCBI Taxonomy" id="1348468"/>
    <lineage>
        <taxon>Bacteria</taxon>
        <taxon>Pseudomonadati</taxon>
        <taxon>Pseudomonadota</taxon>
        <taxon>Alphaproteobacteria</taxon>
        <taxon>Hyphomicrobiales</taxon>
        <taxon>Chelatococcaceae</taxon>
        <taxon>Chelatococcus</taxon>
    </lineage>
</organism>
<evidence type="ECO:0000313" key="9">
    <source>
        <dbReference type="EMBL" id="MBB4017898.1"/>
    </source>
</evidence>
<dbReference type="AlphaFoldDB" id="A0A840C2L9"/>
<protein>
    <recommendedName>
        <fullName evidence="6">Protein HflC</fullName>
    </recommendedName>
</protein>
<evidence type="ECO:0000256" key="3">
    <source>
        <dbReference type="ARBA" id="ARBA00022692"/>
    </source>
</evidence>
<gene>
    <name evidence="9" type="ORF">GGR16_002932</name>
</gene>
<dbReference type="InterPro" id="IPR036013">
    <property type="entry name" value="Band_7/SPFH_dom_sf"/>
</dbReference>
<evidence type="ECO:0000313" key="10">
    <source>
        <dbReference type="Proteomes" id="UP000577362"/>
    </source>
</evidence>
<comment type="function">
    <text evidence="6">HflC and HflK could regulate a protease.</text>
</comment>
<dbReference type="CDD" id="cd03405">
    <property type="entry name" value="SPFH_HflC"/>
    <property type="match status" value="1"/>
</dbReference>
<keyword evidence="3" id="KW-0812">Transmembrane</keyword>
<dbReference type="SUPFAM" id="SSF117892">
    <property type="entry name" value="Band 7/SPFH domain"/>
    <property type="match status" value="1"/>
</dbReference>
<dbReference type="GO" id="GO:0016020">
    <property type="term" value="C:membrane"/>
    <property type="evidence" value="ECO:0007669"/>
    <property type="project" value="UniProtKB-SubCell"/>
</dbReference>
<keyword evidence="10" id="KW-1185">Reference proteome</keyword>
<dbReference type="InterPro" id="IPR010200">
    <property type="entry name" value="HflC"/>
</dbReference>
<dbReference type="Gene3D" id="3.30.479.30">
    <property type="entry name" value="Band 7 domain"/>
    <property type="match status" value="1"/>
</dbReference>
<comment type="subcellular location">
    <subcellularLocation>
        <location evidence="1">Membrane</location>
        <topology evidence="1">Single-pass membrane protein</topology>
    </subcellularLocation>
</comment>
<dbReference type="InterPro" id="IPR001107">
    <property type="entry name" value="Band_7"/>
</dbReference>
<comment type="similarity">
    <text evidence="2 6">Belongs to the band 7/mec-2 family. HflC subfamily.</text>
</comment>